<comment type="cofactor">
    <cofactor evidence="2">
        <name>Mn(2+)</name>
        <dbReference type="ChEBI" id="CHEBI:29035"/>
    </cofactor>
    <text evidence="2">The Mn(2+) ion enhances activity.</text>
</comment>
<dbReference type="NCBIfam" id="TIGR01891">
    <property type="entry name" value="amidohydrolases"/>
    <property type="match status" value="1"/>
</dbReference>
<comment type="caution">
    <text evidence="3">The sequence shown here is derived from an EMBL/GenBank/DDBJ whole genome shotgun (WGS) entry which is preliminary data.</text>
</comment>
<dbReference type="PANTHER" id="PTHR11014">
    <property type="entry name" value="PEPTIDASE M20 FAMILY MEMBER"/>
    <property type="match status" value="1"/>
</dbReference>
<dbReference type="FunCoup" id="A0A7X0JTI7">
    <property type="interactions" value="310"/>
</dbReference>
<dbReference type="Proteomes" id="UP000528457">
    <property type="component" value="Unassembled WGS sequence"/>
</dbReference>
<dbReference type="EMBL" id="JACHHT010000001">
    <property type="protein sequence ID" value="MBB6521126.1"/>
    <property type="molecule type" value="Genomic_DNA"/>
</dbReference>
<gene>
    <name evidence="3" type="ORF">HNR48_001404</name>
</gene>
<evidence type="ECO:0000313" key="4">
    <source>
        <dbReference type="Proteomes" id="UP000528457"/>
    </source>
</evidence>
<feature type="binding site" evidence="2">
    <location>
        <position position="136"/>
    </location>
    <ligand>
        <name>Mn(2+)</name>
        <dbReference type="ChEBI" id="CHEBI:29035"/>
        <label>2</label>
    </ligand>
</feature>
<dbReference type="GO" id="GO:0047980">
    <property type="term" value="F:hippurate hydrolase activity"/>
    <property type="evidence" value="ECO:0007669"/>
    <property type="project" value="UniProtKB-EC"/>
</dbReference>
<evidence type="ECO:0000256" key="2">
    <source>
        <dbReference type="PIRSR" id="PIRSR005962-1"/>
    </source>
</evidence>
<feature type="binding site" evidence="2">
    <location>
        <position position="372"/>
    </location>
    <ligand>
        <name>Mn(2+)</name>
        <dbReference type="ChEBI" id="CHEBI:29035"/>
        <label>2</label>
    </ligand>
</feature>
<accession>A0A7X0JTI7</accession>
<dbReference type="AlphaFoldDB" id="A0A7X0JTI7"/>
<dbReference type="InterPro" id="IPR036264">
    <property type="entry name" value="Bact_exopeptidase_dim_dom"/>
</dbReference>
<dbReference type="SUPFAM" id="SSF55031">
    <property type="entry name" value="Bacterial exopeptidase dimerisation domain"/>
    <property type="match status" value="1"/>
</dbReference>
<dbReference type="GO" id="GO:0046872">
    <property type="term" value="F:metal ion binding"/>
    <property type="evidence" value="ECO:0007669"/>
    <property type="project" value="UniProtKB-KW"/>
</dbReference>
<dbReference type="PIRSF" id="PIRSF005962">
    <property type="entry name" value="Pept_M20D_amidohydro"/>
    <property type="match status" value="1"/>
</dbReference>
<dbReference type="SUPFAM" id="SSF53187">
    <property type="entry name" value="Zn-dependent exopeptidases"/>
    <property type="match status" value="1"/>
</dbReference>
<feature type="binding site" evidence="2">
    <location>
        <position position="103"/>
    </location>
    <ligand>
        <name>Mn(2+)</name>
        <dbReference type="ChEBI" id="CHEBI:29035"/>
        <label>2</label>
    </ligand>
</feature>
<keyword evidence="2" id="KW-0464">Manganese</keyword>
<sequence>MKINKPVLDTQSVVTEWRRHIHAHPETAFEEHQTAAMVARILRELGMEVEEGIGGTGVVGTLKAGTSNRRLGLRADMDALFIHELNELDYRSQVDGKMHACGHDGHTAILLGAAKVLAENPNFDGIIHFIFQPAEETGDEHCGGNAMVKDGLFERYPAESIFALHNMPGLPFGYVAMRSGPMLASIDTFEFKMLSENTHAAAQHSTADPVLAAAQAISACHQFKARYINPADALILTITQVKAGDPLNDRPGVHVGPSEVLVRGTIYTLNEDIRSDVEAGLAKTIKHTAELHGTDYEFSYEYGYPVLQNSPAETQLAAKAATRVVGEENVDADMHPVMGAEDFAFMLKAKPGCYIMLGADGGESGYLPCQLHNPHYDFNDDLIPIGIQYFLNVVDEFFESE</sequence>
<dbReference type="Gene3D" id="3.30.70.360">
    <property type="match status" value="1"/>
</dbReference>
<dbReference type="InterPro" id="IPR002933">
    <property type="entry name" value="Peptidase_M20"/>
</dbReference>
<dbReference type="Gene3D" id="3.40.630.10">
    <property type="entry name" value="Zn peptidases"/>
    <property type="match status" value="1"/>
</dbReference>
<feature type="binding site" evidence="2">
    <location>
        <position position="101"/>
    </location>
    <ligand>
        <name>Mn(2+)</name>
        <dbReference type="ChEBI" id="CHEBI:29035"/>
        <label>2</label>
    </ligand>
</feature>
<dbReference type="EC" id="3.5.1.32" evidence="3"/>
<evidence type="ECO:0000313" key="3">
    <source>
        <dbReference type="EMBL" id="MBB6521126.1"/>
    </source>
</evidence>
<protein>
    <submittedName>
        <fullName evidence="3">Hippurate hydrolase</fullName>
        <ecNumber evidence="3">3.5.1.32</ecNumber>
    </submittedName>
</protein>
<reference evidence="3 4" key="1">
    <citation type="submission" date="2020-08" db="EMBL/GenBank/DDBJ databases">
        <title>Genomic Encyclopedia of Type Strains, Phase IV (KMG-IV): sequencing the most valuable type-strain genomes for metagenomic binning, comparative biology and taxonomic classification.</title>
        <authorList>
            <person name="Goeker M."/>
        </authorList>
    </citation>
    <scope>NUCLEOTIDE SEQUENCE [LARGE SCALE GENOMIC DNA]</scope>
    <source>
        <strain evidence="3 4">DSM 22368</strain>
    </source>
</reference>
<keyword evidence="4" id="KW-1185">Reference proteome</keyword>
<proteinExistence type="predicted"/>
<dbReference type="InterPro" id="IPR017439">
    <property type="entry name" value="Amidohydrolase"/>
</dbReference>
<dbReference type="InParanoid" id="A0A7X0JTI7"/>
<evidence type="ECO:0000256" key="1">
    <source>
        <dbReference type="ARBA" id="ARBA00022801"/>
    </source>
</evidence>
<feature type="binding site" evidence="2">
    <location>
        <position position="165"/>
    </location>
    <ligand>
        <name>Mn(2+)</name>
        <dbReference type="ChEBI" id="CHEBI:29035"/>
        <label>2</label>
    </ligand>
</feature>
<name>A0A7X0JTI7_9GAMM</name>
<keyword evidence="1 3" id="KW-0378">Hydrolase</keyword>
<dbReference type="PANTHER" id="PTHR11014:SF63">
    <property type="entry name" value="METALLOPEPTIDASE, PUTATIVE (AFU_ORTHOLOGUE AFUA_6G09600)-RELATED"/>
    <property type="match status" value="1"/>
</dbReference>
<organism evidence="3 4">
    <name type="scientific">Pseudoteredinibacter isoporae</name>
    <dbReference type="NCBI Taxonomy" id="570281"/>
    <lineage>
        <taxon>Bacteria</taxon>
        <taxon>Pseudomonadati</taxon>
        <taxon>Pseudomonadota</taxon>
        <taxon>Gammaproteobacteria</taxon>
        <taxon>Cellvibrionales</taxon>
        <taxon>Cellvibrionaceae</taxon>
        <taxon>Pseudoteredinibacter</taxon>
    </lineage>
</organism>
<dbReference type="RefSeq" id="WP_166849361.1">
    <property type="nucleotide sequence ID" value="NZ_JAAONY010000001.1"/>
</dbReference>
<dbReference type="Pfam" id="PF01546">
    <property type="entry name" value="Peptidase_M20"/>
    <property type="match status" value="1"/>
</dbReference>
<keyword evidence="2" id="KW-0479">Metal-binding</keyword>